<dbReference type="GO" id="GO:0046933">
    <property type="term" value="F:proton-transporting ATP synthase activity, rotational mechanism"/>
    <property type="evidence" value="ECO:0007669"/>
    <property type="project" value="UniProtKB-UniRule"/>
</dbReference>
<keyword evidence="7 11" id="KW-1133">Transmembrane helix</keyword>
<dbReference type="HAMAP" id="MF_01393">
    <property type="entry name" value="ATP_synth_a_bact"/>
    <property type="match status" value="1"/>
</dbReference>
<accession>A0A9D1M535</accession>
<dbReference type="PROSITE" id="PS00449">
    <property type="entry name" value="ATPASE_A"/>
    <property type="match status" value="1"/>
</dbReference>
<evidence type="ECO:0000256" key="10">
    <source>
        <dbReference type="ARBA" id="ARBA00023310"/>
    </source>
</evidence>
<dbReference type="Gene3D" id="1.20.120.220">
    <property type="entry name" value="ATP synthase, F0 complex, subunit A"/>
    <property type="match status" value="1"/>
</dbReference>
<reference evidence="13" key="1">
    <citation type="submission" date="2020-10" db="EMBL/GenBank/DDBJ databases">
        <authorList>
            <person name="Gilroy R."/>
        </authorList>
    </citation>
    <scope>NUCLEOTIDE SEQUENCE</scope>
    <source>
        <strain evidence="13">ChiW3-316</strain>
    </source>
</reference>
<evidence type="ECO:0000256" key="3">
    <source>
        <dbReference type="ARBA" id="ARBA00022448"/>
    </source>
</evidence>
<dbReference type="InterPro" id="IPR035908">
    <property type="entry name" value="F0_ATP_A_sf"/>
</dbReference>
<dbReference type="PRINTS" id="PR00123">
    <property type="entry name" value="ATPASEA"/>
</dbReference>
<dbReference type="PANTHER" id="PTHR11410:SF0">
    <property type="entry name" value="ATP SYNTHASE SUBUNIT A"/>
    <property type="match status" value="1"/>
</dbReference>
<protein>
    <recommendedName>
        <fullName evidence="11 12">ATP synthase subunit a</fullName>
    </recommendedName>
    <alternativeName>
        <fullName evidence="11">ATP synthase F0 sector subunit a</fullName>
    </alternativeName>
    <alternativeName>
        <fullName evidence="11">F-ATPase subunit 6</fullName>
    </alternativeName>
</protein>
<evidence type="ECO:0000313" key="14">
    <source>
        <dbReference type="Proteomes" id="UP000824107"/>
    </source>
</evidence>
<dbReference type="NCBIfam" id="TIGR01131">
    <property type="entry name" value="ATP_synt_6_or_A"/>
    <property type="match status" value="1"/>
</dbReference>
<dbReference type="InterPro" id="IPR000568">
    <property type="entry name" value="ATP_synth_F0_asu"/>
</dbReference>
<keyword evidence="6 11" id="KW-0375">Hydrogen ion transport</keyword>
<dbReference type="SUPFAM" id="SSF81336">
    <property type="entry name" value="F1F0 ATP synthase subunit A"/>
    <property type="match status" value="1"/>
</dbReference>
<dbReference type="Proteomes" id="UP000824107">
    <property type="component" value="Unassembled WGS sequence"/>
</dbReference>
<sequence length="240" mass="26392">MSNPMEQFVVKPIIPIKVGDIDISFTNSSLFMVLAVVLSTLIFAFCLRRRSIIPSVSQSIPESIYGFIASLIKENIGPEGLKYFYLIFTIFLFVAFGNVLGLFPYAFTFTSHLAAVGGLSVIALLFNIGIGIKKKKLGWLRTFMPKGIPFALAPLIIPIEMISFLSKPFSLTVRLVANMTVGHIMLKIIAGFVVTLGFLGIVPLAFDACIIVFEIFIALLQAFIYTVLSCIYLGDALHSH</sequence>
<evidence type="ECO:0000256" key="8">
    <source>
        <dbReference type="ARBA" id="ARBA00023065"/>
    </source>
</evidence>
<dbReference type="EMBL" id="DVNC01000044">
    <property type="protein sequence ID" value="HIU53741.1"/>
    <property type="molecule type" value="Genomic_DNA"/>
</dbReference>
<evidence type="ECO:0000256" key="12">
    <source>
        <dbReference type="RuleBase" id="RU000483"/>
    </source>
</evidence>
<feature type="transmembrane region" description="Helical" evidence="11">
    <location>
        <begin position="144"/>
        <end position="164"/>
    </location>
</feature>
<keyword evidence="9 11" id="KW-0472">Membrane</keyword>
<dbReference type="GO" id="GO:0045259">
    <property type="term" value="C:proton-transporting ATP synthase complex"/>
    <property type="evidence" value="ECO:0007669"/>
    <property type="project" value="UniProtKB-KW"/>
</dbReference>
<evidence type="ECO:0000256" key="1">
    <source>
        <dbReference type="ARBA" id="ARBA00004141"/>
    </source>
</evidence>
<keyword evidence="5 11" id="KW-0812">Transmembrane</keyword>
<dbReference type="Pfam" id="PF00119">
    <property type="entry name" value="ATP-synt_A"/>
    <property type="match status" value="1"/>
</dbReference>
<evidence type="ECO:0000313" key="13">
    <source>
        <dbReference type="EMBL" id="HIU53741.1"/>
    </source>
</evidence>
<feature type="transmembrane region" description="Helical" evidence="11">
    <location>
        <begin position="29"/>
        <end position="47"/>
    </location>
</feature>
<comment type="similarity">
    <text evidence="2 11 12">Belongs to the ATPase A chain family.</text>
</comment>
<keyword evidence="3 11" id="KW-0813">Transport</keyword>
<dbReference type="InterPro" id="IPR045083">
    <property type="entry name" value="ATP_synth_F0_asu_bact/mt"/>
</dbReference>
<evidence type="ECO:0000256" key="9">
    <source>
        <dbReference type="ARBA" id="ARBA00023136"/>
    </source>
</evidence>
<comment type="caution">
    <text evidence="13">The sequence shown here is derived from an EMBL/GenBank/DDBJ whole genome shotgun (WGS) entry which is preliminary data.</text>
</comment>
<feature type="transmembrane region" description="Helical" evidence="11">
    <location>
        <begin position="113"/>
        <end position="132"/>
    </location>
</feature>
<dbReference type="PANTHER" id="PTHR11410">
    <property type="entry name" value="ATP SYNTHASE SUBUNIT A"/>
    <property type="match status" value="1"/>
</dbReference>
<dbReference type="CDD" id="cd00310">
    <property type="entry name" value="ATP-synt_Fo_a_6"/>
    <property type="match status" value="1"/>
</dbReference>
<keyword evidence="8 11" id="KW-0406">Ion transport</keyword>
<evidence type="ECO:0000256" key="7">
    <source>
        <dbReference type="ARBA" id="ARBA00022989"/>
    </source>
</evidence>
<evidence type="ECO:0000256" key="5">
    <source>
        <dbReference type="ARBA" id="ARBA00022692"/>
    </source>
</evidence>
<evidence type="ECO:0000256" key="2">
    <source>
        <dbReference type="ARBA" id="ARBA00006810"/>
    </source>
</evidence>
<evidence type="ECO:0000256" key="11">
    <source>
        <dbReference type="HAMAP-Rule" id="MF_01393"/>
    </source>
</evidence>
<evidence type="ECO:0000256" key="4">
    <source>
        <dbReference type="ARBA" id="ARBA00022547"/>
    </source>
</evidence>
<comment type="function">
    <text evidence="11 12">Key component of the proton channel; it plays a direct role in the translocation of protons across the membrane.</text>
</comment>
<dbReference type="GO" id="GO:0005886">
    <property type="term" value="C:plasma membrane"/>
    <property type="evidence" value="ECO:0007669"/>
    <property type="project" value="UniProtKB-SubCell"/>
</dbReference>
<dbReference type="InterPro" id="IPR023011">
    <property type="entry name" value="ATP_synth_F0_asu_AS"/>
</dbReference>
<proteinExistence type="inferred from homology"/>
<keyword evidence="11" id="KW-1003">Cell membrane</keyword>
<feature type="transmembrane region" description="Helical" evidence="11">
    <location>
        <begin position="213"/>
        <end position="234"/>
    </location>
</feature>
<reference evidence="13" key="2">
    <citation type="journal article" date="2021" name="PeerJ">
        <title>Extensive microbial diversity within the chicken gut microbiome revealed by metagenomics and culture.</title>
        <authorList>
            <person name="Gilroy R."/>
            <person name="Ravi A."/>
            <person name="Getino M."/>
            <person name="Pursley I."/>
            <person name="Horton D.L."/>
            <person name="Alikhan N.F."/>
            <person name="Baker D."/>
            <person name="Gharbi K."/>
            <person name="Hall N."/>
            <person name="Watson M."/>
            <person name="Adriaenssens E.M."/>
            <person name="Foster-Nyarko E."/>
            <person name="Jarju S."/>
            <person name="Secka A."/>
            <person name="Antonio M."/>
            <person name="Oren A."/>
            <person name="Chaudhuri R.R."/>
            <person name="La Ragione R."/>
            <person name="Hildebrand F."/>
            <person name="Pallen M.J."/>
        </authorList>
    </citation>
    <scope>NUCLEOTIDE SEQUENCE</scope>
    <source>
        <strain evidence="13">ChiW3-316</strain>
    </source>
</reference>
<organism evidence="13 14">
    <name type="scientific">Candidatus Scatocola faecipullorum</name>
    <dbReference type="NCBI Taxonomy" id="2840917"/>
    <lineage>
        <taxon>Bacteria</taxon>
        <taxon>Pseudomonadati</taxon>
        <taxon>Pseudomonadota</taxon>
        <taxon>Alphaproteobacteria</taxon>
        <taxon>Rhodospirillales</taxon>
        <taxon>Rhodospirillaceae</taxon>
        <taxon>Rhodospirillaceae incertae sedis</taxon>
        <taxon>Candidatus Scatocola</taxon>
    </lineage>
</organism>
<feature type="transmembrane region" description="Helical" evidence="11">
    <location>
        <begin position="83"/>
        <end position="107"/>
    </location>
</feature>
<feature type="transmembrane region" description="Helical" evidence="11">
    <location>
        <begin position="184"/>
        <end position="206"/>
    </location>
</feature>
<comment type="subcellular location">
    <subcellularLocation>
        <location evidence="11 12">Cell membrane</location>
        <topology evidence="11 12">Multi-pass membrane protein</topology>
    </subcellularLocation>
    <subcellularLocation>
        <location evidence="1">Membrane</location>
        <topology evidence="1">Multi-pass membrane protein</topology>
    </subcellularLocation>
</comment>
<dbReference type="AlphaFoldDB" id="A0A9D1M535"/>
<evidence type="ECO:0000256" key="6">
    <source>
        <dbReference type="ARBA" id="ARBA00022781"/>
    </source>
</evidence>
<dbReference type="NCBIfam" id="NF004482">
    <property type="entry name" value="PRK05815.2-4"/>
    <property type="match status" value="1"/>
</dbReference>
<gene>
    <name evidence="11" type="primary">atpB</name>
    <name evidence="13" type="ORF">IAD20_06640</name>
</gene>
<keyword evidence="4 11" id="KW-0138">CF(0)</keyword>
<name>A0A9D1M535_9PROT</name>
<keyword evidence="10 11" id="KW-0066">ATP synthesis</keyword>